<feature type="region of interest" description="Disordered" evidence="1">
    <location>
        <begin position="1"/>
        <end position="47"/>
    </location>
</feature>
<sequence length="47" mass="4988">MDDTEVDPGDTVPNQASEKRRSTDRAPVVSRSPNVPGPDAANSRHSA</sequence>
<protein>
    <submittedName>
        <fullName evidence="2">Uncharacterized protein</fullName>
    </submittedName>
</protein>
<reference evidence="2" key="2">
    <citation type="submission" date="2022-09" db="EMBL/GenBank/DDBJ databases">
        <title>Biosynthetic gene clusters of Dactylosporangioum fulvum.</title>
        <authorList>
            <person name="Caradec T."/>
        </authorList>
    </citation>
    <scope>NUCLEOTIDE SEQUENCE</scope>
    <source>
        <strain evidence="2">NRRL B-16292</strain>
    </source>
</reference>
<dbReference type="EMBL" id="CP073720">
    <property type="protein sequence ID" value="UWP86267.1"/>
    <property type="molecule type" value="Genomic_DNA"/>
</dbReference>
<dbReference type="RefSeq" id="WP_259865390.1">
    <property type="nucleotide sequence ID" value="NZ_BAAAST010000018.1"/>
</dbReference>
<evidence type="ECO:0000313" key="2">
    <source>
        <dbReference type="EMBL" id="UWP86267.1"/>
    </source>
</evidence>
<keyword evidence="3" id="KW-1185">Reference proteome</keyword>
<name>A0ABY5W8R3_9ACTN</name>
<evidence type="ECO:0000256" key="1">
    <source>
        <dbReference type="SAM" id="MobiDB-lite"/>
    </source>
</evidence>
<reference evidence="2" key="1">
    <citation type="submission" date="2021-04" db="EMBL/GenBank/DDBJ databases">
        <authorList>
            <person name="Hartkoorn R.C."/>
            <person name="Beaudoing E."/>
            <person name="Hot D."/>
        </authorList>
    </citation>
    <scope>NUCLEOTIDE SEQUENCE</scope>
    <source>
        <strain evidence="2">NRRL B-16292</strain>
    </source>
</reference>
<evidence type="ECO:0000313" key="3">
    <source>
        <dbReference type="Proteomes" id="UP001059617"/>
    </source>
</evidence>
<dbReference type="Proteomes" id="UP001059617">
    <property type="component" value="Chromosome"/>
</dbReference>
<gene>
    <name evidence="2" type="ORF">Dfulv_19295</name>
</gene>
<accession>A0ABY5W8R3</accession>
<organism evidence="2 3">
    <name type="scientific">Dactylosporangium fulvum</name>
    <dbReference type="NCBI Taxonomy" id="53359"/>
    <lineage>
        <taxon>Bacteria</taxon>
        <taxon>Bacillati</taxon>
        <taxon>Actinomycetota</taxon>
        <taxon>Actinomycetes</taxon>
        <taxon>Micromonosporales</taxon>
        <taxon>Micromonosporaceae</taxon>
        <taxon>Dactylosporangium</taxon>
    </lineage>
</organism>
<proteinExistence type="predicted"/>